<reference evidence="1" key="1">
    <citation type="journal article" date="2020" name="G3 (Bethesda)">
        <title>High-Quality Assemblies for Three Invasive Social Wasps from the &lt;i&gt;Vespula&lt;/i&gt; Genus.</title>
        <authorList>
            <person name="Harrop T.W.R."/>
            <person name="Guhlin J."/>
            <person name="McLaughlin G.M."/>
            <person name="Permina E."/>
            <person name="Stockwell P."/>
            <person name="Gilligan J."/>
            <person name="Le Lec M.F."/>
            <person name="Gruber M.A.M."/>
            <person name="Quinn O."/>
            <person name="Lovegrove M."/>
            <person name="Duncan E.J."/>
            <person name="Remnant E.J."/>
            <person name="Van Eeckhoven J."/>
            <person name="Graham B."/>
            <person name="Knapp R.A."/>
            <person name="Langford K.W."/>
            <person name="Kronenberg Z."/>
            <person name="Press M.O."/>
            <person name="Eacker S.M."/>
            <person name="Wilson-Rankin E.E."/>
            <person name="Purcell J."/>
            <person name="Lester P.J."/>
            <person name="Dearden P.K."/>
        </authorList>
    </citation>
    <scope>NUCLEOTIDE SEQUENCE</scope>
    <source>
        <strain evidence="1">Marl-1</strain>
    </source>
</reference>
<accession>A0A834JJ05</accession>
<dbReference type="AlphaFoldDB" id="A0A834JJ05"/>
<proteinExistence type="predicted"/>
<organism evidence="1 2">
    <name type="scientific">Vespula vulgaris</name>
    <name type="common">Yellow jacket</name>
    <name type="synonym">Wasp</name>
    <dbReference type="NCBI Taxonomy" id="7454"/>
    <lineage>
        <taxon>Eukaryota</taxon>
        <taxon>Metazoa</taxon>
        <taxon>Ecdysozoa</taxon>
        <taxon>Arthropoda</taxon>
        <taxon>Hexapoda</taxon>
        <taxon>Insecta</taxon>
        <taxon>Pterygota</taxon>
        <taxon>Neoptera</taxon>
        <taxon>Endopterygota</taxon>
        <taxon>Hymenoptera</taxon>
        <taxon>Apocrita</taxon>
        <taxon>Aculeata</taxon>
        <taxon>Vespoidea</taxon>
        <taxon>Vespidae</taxon>
        <taxon>Vespinae</taxon>
        <taxon>Vespula</taxon>
    </lineage>
</organism>
<name>A0A834JJ05_VESVU</name>
<evidence type="ECO:0000313" key="2">
    <source>
        <dbReference type="Proteomes" id="UP000614350"/>
    </source>
</evidence>
<protein>
    <submittedName>
        <fullName evidence="1">Uncharacterized protein</fullName>
    </submittedName>
</protein>
<dbReference type="Proteomes" id="UP000614350">
    <property type="component" value="Unassembled WGS sequence"/>
</dbReference>
<gene>
    <name evidence="1" type="ORF">HZH66_010082</name>
</gene>
<comment type="caution">
    <text evidence="1">The sequence shown here is derived from an EMBL/GenBank/DDBJ whole genome shotgun (WGS) entry which is preliminary data.</text>
</comment>
<dbReference type="EMBL" id="JACSEA010000011">
    <property type="protein sequence ID" value="KAF7388945.1"/>
    <property type="molecule type" value="Genomic_DNA"/>
</dbReference>
<evidence type="ECO:0000313" key="1">
    <source>
        <dbReference type="EMBL" id="KAF7388945.1"/>
    </source>
</evidence>
<keyword evidence="2" id="KW-1185">Reference proteome</keyword>
<sequence length="165" mass="18903">MQPAVRKLVVFARLDSSWPVLLYCPEYKQEHSGQQDEEIFIGLPTSLQTETHRNVPIETNEGTHTDLFDYLEGSQWNKEKPPVTSGSWNLLIRFQRGKNINRSNNIINAYPKQPLKQTEDDSSLVVLKELILINNSKLIGSKSASEWRKIEHNFAMHTVEISGLT</sequence>